<dbReference type="Proteomes" id="UP001596116">
    <property type="component" value="Unassembled WGS sequence"/>
</dbReference>
<proteinExistence type="inferred from homology"/>
<name>A0ABW1KU01_9PROT</name>
<evidence type="ECO:0000313" key="5">
    <source>
        <dbReference type="EMBL" id="MFC6035611.1"/>
    </source>
</evidence>
<feature type="domain" description="AMP-dependent synthetase/ligase" evidence="3">
    <location>
        <begin position="14"/>
        <end position="360"/>
    </location>
</feature>
<dbReference type="Pfam" id="PF00501">
    <property type="entry name" value="AMP-binding"/>
    <property type="match status" value="1"/>
</dbReference>
<dbReference type="PROSITE" id="PS00455">
    <property type="entry name" value="AMP_BINDING"/>
    <property type="match status" value="1"/>
</dbReference>
<dbReference type="InterPro" id="IPR025110">
    <property type="entry name" value="AMP-bd_C"/>
</dbReference>
<dbReference type="PANTHER" id="PTHR43201:SF5">
    <property type="entry name" value="MEDIUM-CHAIN ACYL-COA LIGASE ACSF2, MITOCHONDRIAL"/>
    <property type="match status" value="1"/>
</dbReference>
<dbReference type="Pfam" id="PF13193">
    <property type="entry name" value="AMP-binding_C"/>
    <property type="match status" value="1"/>
</dbReference>
<comment type="similarity">
    <text evidence="1">Belongs to the ATP-dependent AMP-binding enzyme family.</text>
</comment>
<feature type="domain" description="AMP-binding enzyme C-terminal" evidence="4">
    <location>
        <begin position="420"/>
        <end position="496"/>
    </location>
</feature>
<dbReference type="InterPro" id="IPR042099">
    <property type="entry name" value="ANL_N_sf"/>
</dbReference>
<evidence type="ECO:0000256" key="1">
    <source>
        <dbReference type="ARBA" id="ARBA00006432"/>
    </source>
</evidence>
<dbReference type="PANTHER" id="PTHR43201">
    <property type="entry name" value="ACYL-COA SYNTHETASE"/>
    <property type="match status" value="1"/>
</dbReference>
<evidence type="ECO:0000313" key="6">
    <source>
        <dbReference type="Proteomes" id="UP001596116"/>
    </source>
</evidence>
<dbReference type="Gene3D" id="3.40.50.12780">
    <property type="entry name" value="N-terminal domain of ligase-like"/>
    <property type="match status" value="1"/>
</dbReference>
<dbReference type="SUPFAM" id="SSF56801">
    <property type="entry name" value="Acetyl-CoA synthetase-like"/>
    <property type="match status" value="1"/>
</dbReference>
<protein>
    <submittedName>
        <fullName evidence="5">AMP-binding protein</fullName>
    </submittedName>
</protein>
<dbReference type="Gene3D" id="3.30.300.30">
    <property type="match status" value="1"/>
</dbReference>
<sequence length="515" mass="56153">MSLAATGKTQEELGALALADERVTYLWCELDIILNRATNAIMAAGRRPEKRVAVYAANSVETAIAYVACLAAGVSSVPVNYHLTPEEAAYILDDADVDLLFVGPETAEKGAEAARLAGASTVVGWRLPEREGVLSWEDWLAESSADEPPAHMQPQPHLHYTSGTTGKPKAAETPPNMFPLRETVEALFDALRKEVAAGPGGASLAVGPLYHTGPLRLTRILAGGGALVSMDRFDAEKTLENIERFSVTRTVMVPTHFQRLLALPEAVRLKYDHSSLRLVAHTGAACPRDVKHRMIEWWGPVLFESYGGTESGPTNMINSEEWLKKPGSVGRTLPPFEPVVISDEGKILGANEEGQLYFRDTTGRGIVYYNDAKKTAAAHREPGLFTLGEVGYVDDEGYVFITDRVSDMIVSGGVNIYPAEIEQVLITRPDILDVAVIGAPNADMGEEVMALIVPSNPLSPPDQEELDIFCREKLAGYKAPRAYRFTDDLGRTPLGKLNKRELRQRYWPTGRTIGG</sequence>
<organism evidence="5 6">
    <name type="scientific">Hyphococcus aureus</name>
    <dbReference type="NCBI Taxonomy" id="2666033"/>
    <lineage>
        <taxon>Bacteria</taxon>
        <taxon>Pseudomonadati</taxon>
        <taxon>Pseudomonadota</taxon>
        <taxon>Alphaproteobacteria</taxon>
        <taxon>Parvularculales</taxon>
        <taxon>Parvularculaceae</taxon>
        <taxon>Hyphococcus</taxon>
    </lineage>
</organism>
<reference evidence="5 6" key="1">
    <citation type="submission" date="2024-09" db="EMBL/GenBank/DDBJ databases">
        <authorList>
            <person name="Zhang Z.-H."/>
        </authorList>
    </citation>
    <scope>NUCLEOTIDE SEQUENCE [LARGE SCALE GENOMIC DNA]</scope>
    <source>
        <strain evidence="5 6">HHTR114</strain>
    </source>
</reference>
<dbReference type="RefSeq" id="WP_379878970.1">
    <property type="nucleotide sequence ID" value="NZ_JBHPON010000001.1"/>
</dbReference>
<keyword evidence="6" id="KW-1185">Reference proteome</keyword>
<accession>A0ABW1KU01</accession>
<dbReference type="InterPro" id="IPR045851">
    <property type="entry name" value="AMP-bd_C_sf"/>
</dbReference>
<dbReference type="InterPro" id="IPR020845">
    <property type="entry name" value="AMP-binding_CS"/>
</dbReference>
<dbReference type="InterPro" id="IPR000873">
    <property type="entry name" value="AMP-dep_synth/lig_dom"/>
</dbReference>
<dbReference type="EMBL" id="JBHPON010000001">
    <property type="protein sequence ID" value="MFC6035611.1"/>
    <property type="molecule type" value="Genomic_DNA"/>
</dbReference>
<evidence type="ECO:0000259" key="4">
    <source>
        <dbReference type="Pfam" id="PF13193"/>
    </source>
</evidence>
<evidence type="ECO:0000256" key="2">
    <source>
        <dbReference type="ARBA" id="ARBA00022598"/>
    </source>
</evidence>
<comment type="caution">
    <text evidence="5">The sequence shown here is derived from an EMBL/GenBank/DDBJ whole genome shotgun (WGS) entry which is preliminary data.</text>
</comment>
<keyword evidence="2" id="KW-0436">Ligase</keyword>
<evidence type="ECO:0000259" key="3">
    <source>
        <dbReference type="Pfam" id="PF00501"/>
    </source>
</evidence>
<gene>
    <name evidence="5" type="ORF">ACFMB1_08665</name>
</gene>